<dbReference type="PANTHER" id="PTHR42741:SF3">
    <property type="entry name" value="NITROREDUCTASE FAMILY PROTEIN"/>
    <property type="match status" value="1"/>
</dbReference>
<keyword evidence="3" id="KW-1185">Reference proteome</keyword>
<dbReference type="InterPro" id="IPR000415">
    <property type="entry name" value="Nitroreductase-like"/>
</dbReference>
<dbReference type="InterPro" id="IPR029479">
    <property type="entry name" value="Nitroreductase"/>
</dbReference>
<organism evidence="2 3">
    <name type="scientific">Dechloromonas hankyongensis</name>
    <dbReference type="NCBI Taxonomy" id="2908002"/>
    <lineage>
        <taxon>Bacteria</taxon>
        <taxon>Pseudomonadati</taxon>
        <taxon>Pseudomonadota</taxon>
        <taxon>Betaproteobacteria</taxon>
        <taxon>Rhodocyclales</taxon>
        <taxon>Azonexaceae</taxon>
        <taxon>Dechloromonas</taxon>
    </lineage>
</organism>
<name>A0ABS9K1F3_9RHOO</name>
<protein>
    <submittedName>
        <fullName evidence="2">SagB/ThcOx family dehydrogenase</fullName>
    </submittedName>
</protein>
<gene>
    <name evidence="2" type="ORF">LZ012_08350</name>
</gene>
<proteinExistence type="predicted"/>
<feature type="domain" description="Nitroreductase" evidence="1">
    <location>
        <begin position="466"/>
        <end position="528"/>
    </location>
</feature>
<dbReference type="Gene3D" id="3.40.109.10">
    <property type="entry name" value="NADH Oxidase"/>
    <property type="match status" value="2"/>
</dbReference>
<dbReference type="RefSeq" id="WP_275709514.1">
    <property type="nucleotide sequence ID" value="NZ_JAKLTN010000001.1"/>
</dbReference>
<evidence type="ECO:0000313" key="3">
    <source>
        <dbReference type="Proteomes" id="UP001165384"/>
    </source>
</evidence>
<accession>A0ABS9K1F3</accession>
<evidence type="ECO:0000313" key="2">
    <source>
        <dbReference type="EMBL" id="MCG2577005.1"/>
    </source>
</evidence>
<dbReference type="CDD" id="cd02142">
    <property type="entry name" value="McbC_SagB-like_oxidoreductase"/>
    <property type="match status" value="2"/>
</dbReference>
<dbReference type="EMBL" id="JAKLTN010000001">
    <property type="protein sequence ID" value="MCG2577005.1"/>
    <property type="molecule type" value="Genomic_DNA"/>
</dbReference>
<dbReference type="PANTHER" id="PTHR42741">
    <property type="entry name" value="NITROREDUCTASE FAMILY PROTEIN"/>
    <property type="match status" value="1"/>
</dbReference>
<sequence length="550" mass="59613">MSETPQYPPLLAYHARTKHRFEAYAEGPGQLDWDAQPEPFRRYPGAPLLELPLAADRFERPYGSLNQAPAETIAADLDSLGALLELSLGISAWKSWGPSRWALRCNPSSGNLHPVEAYVLSAGLPGVPDGVHHYDPKDHMLEGRALRPADGSRWLAVGLSSVMWREAWKYGERALRYCQLDIGHAIGAVAYAAALLGWRIEALAVPGDSLARLLGVDRADDFPPSRFAYTEAEEAEILLAVQAPGLGAPPAEPGDWLANADWQGTPSQIDAAPGYRWPVIAQAATASRPLAVESSPLRFPALPVLPTLPAHPAATGTAQIIRQRRSAQRFDPRATLDKAAFYRLLDATLPRRQAPFTGQESTPAIHLLLFVLRVDGLPSGLYLLPRTPEAAITLPAVLGASDERFADQCAVADSDPDCPAHLGLILLATLELPEMQRLARALSCHQDIAATSAFSLGMLGDFSGVATDGYAYRRLLREAGLVGQALYLEAEAAGVRGTGIGCFFDDPVHRTFGIADPRWQSVYHFTVGTPITDTRIETSPPYPQRKQETP</sequence>
<dbReference type="Pfam" id="PF00881">
    <property type="entry name" value="Nitroreductase"/>
    <property type="match status" value="1"/>
</dbReference>
<comment type="caution">
    <text evidence="2">The sequence shown here is derived from an EMBL/GenBank/DDBJ whole genome shotgun (WGS) entry which is preliminary data.</text>
</comment>
<evidence type="ECO:0000259" key="1">
    <source>
        <dbReference type="Pfam" id="PF00881"/>
    </source>
</evidence>
<dbReference type="SUPFAM" id="SSF55469">
    <property type="entry name" value="FMN-dependent nitroreductase-like"/>
    <property type="match status" value="1"/>
</dbReference>
<reference evidence="2" key="1">
    <citation type="submission" date="2022-01" db="EMBL/GenBank/DDBJ databases">
        <authorList>
            <person name="Jo J.-H."/>
            <person name="Im W.-T."/>
        </authorList>
    </citation>
    <scope>NUCLEOTIDE SEQUENCE</scope>
    <source>
        <strain evidence="2">XY25</strain>
    </source>
</reference>
<dbReference type="Proteomes" id="UP001165384">
    <property type="component" value="Unassembled WGS sequence"/>
</dbReference>